<dbReference type="AlphaFoldDB" id="A0A9P7FZ49"/>
<dbReference type="EMBL" id="JABCKV010001979">
    <property type="protein sequence ID" value="KAG5639829.1"/>
    <property type="molecule type" value="Genomic_DNA"/>
</dbReference>
<sequence>AQRSTPCSWQSKLSWMPSLRRTSHLAISACQNHPWPCPSSSSRRRMDLSAWCRTT</sequence>
<gene>
    <name evidence="1" type="ORF">DXG03_003048</name>
</gene>
<dbReference type="Proteomes" id="UP000775547">
    <property type="component" value="Unassembled WGS sequence"/>
</dbReference>
<evidence type="ECO:0000313" key="1">
    <source>
        <dbReference type="EMBL" id="KAG5639829.1"/>
    </source>
</evidence>
<name>A0A9P7FZ49_9AGAR</name>
<proteinExistence type="predicted"/>
<keyword evidence="2" id="KW-1185">Reference proteome</keyword>
<feature type="non-terminal residue" evidence="1">
    <location>
        <position position="55"/>
    </location>
</feature>
<organism evidence="1 2">
    <name type="scientific">Asterophora parasitica</name>
    <dbReference type="NCBI Taxonomy" id="117018"/>
    <lineage>
        <taxon>Eukaryota</taxon>
        <taxon>Fungi</taxon>
        <taxon>Dikarya</taxon>
        <taxon>Basidiomycota</taxon>
        <taxon>Agaricomycotina</taxon>
        <taxon>Agaricomycetes</taxon>
        <taxon>Agaricomycetidae</taxon>
        <taxon>Agaricales</taxon>
        <taxon>Tricholomatineae</taxon>
        <taxon>Lyophyllaceae</taxon>
        <taxon>Asterophora</taxon>
    </lineage>
</organism>
<reference evidence="1" key="2">
    <citation type="submission" date="2021-10" db="EMBL/GenBank/DDBJ databases">
        <title>Phylogenomics reveals ancestral predisposition of the termite-cultivated fungus Termitomyces towards a domesticated lifestyle.</title>
        <authorList>
            <person name="Auxier B."/>
            <person name="Grum-Grzhimaylo A."/>
            <person name="Cardenas M.E."/>
            <person name="Lodge J.D."/>
            <person name="Laessoe T."/>
            <person name="Pedersen O."/>
            <person name="Smith M.E."/>
            <person name="Kuyper T.W."/>
            <person name="Franco-Molano E.A."/>
            <person name="Baroni T.J."/>
            <person name="Aanen D.K."/>
        </authorList>
    </citation>
    <scope>NUCLEOTIDE SEQUENCE</scope>
    <source>
        <strain evidence="1">AP01</strain>
        <tissue evidence="1">Mycelium</tissue>
    </source>
</reference>
<evidence type="ECO:0000313" key="2">
    <source>
        <dbReference type="Proteomes" id="UP000775547"/>
    </source>
</evidence>
<protein>
    <submittedName>
        <fullName evidence="1">Uncharacterized protein</fullName>
    </submittedName>
</protein>
<accession>A0A9P7FZ49</accession>
<comment type="caution">
    <text evidence="1">The sequence shown here is derived from an EMBL/GenBank/DDBJ whole genome shotgun (WGS) entry which is preliminary data.</text>
</comment>
<reference evidence="1" key="1">
    <citation type="submission" date="2020-07" db="EMBL/GenBank/DDBJ databases">
        <authorList>
            <person name="Nieuwenhuis M."/>
            <person name="Van De Peppel L.J.J."/>
        </authorList>
    </citation>
    <scope>NUCLEOTIDE SEQUENCE</scope>
    <source>
        <strain evidence="1">AP01</strain>
        <tissue evidence="1">Mycelium</tissue>
    </source>
</reference>
<feature type="non-terminal residue" evidence="1">
    <location>
        <position position="1"/>
    </location>
</feature>